<dbReference type="EMBL" id="WUUL01000004">
    <property type="protein sequence ID" value="MXQ53680.1"/>
    <property type="molecule type" value="Genomic_DNA"/>
</dbReference>
<evidence type="ECO:0008006" key="3">
    <source>
        <dbReference type="Google" id="ProtNLM"/>
    </source>
</evidence>
<dbReference type="RefSeq" id="WP_160801033.1">
    <property type="nucleotide sequence ID" value="NZ_WUUL01000004.1"/>
</dbReference>
<accession>A0A6I4VUX2</accession>
<dbReference type="PANTHER" id="PTHR35788">
    <property type="entry name" value="EXPORTED PROTEIN-RELATED"/>
    <property type="match status" value="1"/>
</dbReference>
<keyword evidence="2" id="KW-1185">Reference proteome</keyword>
<dbReference type="InterPro" id="IPR052913">
    <property type="entry name" value="Glycopeptide_resist_protein"/>
</dbReference>
<comment type="caution">
    <text evidence="1">The sequence shown here is derived from an EMBL/GenBank/DDBJ whole genome shotgun (WGS) entry which is preliminary data.</text>
</comment>
<name>A0A6I4VUX2_9BACL</name>
<gene>
    <name evidence="1" type="ORF">GSM42_08040</name>
</gene>
<dbReference type="InterPro" id="IPR007391">
    <property type="entry name" value="Vancomycin_resist_VanW"/>
</dbReference>
<dbReference type="Proteomes" id="UP000430692">
    <property type="component" value="Unassembled WGS sequence"/>
</dbReference>
<dbReference type="Pfam" id="PF04294">
    <property type="entry name" value="VanW"/>
    <property type="match status" value="1"/>
</dbReference>
<reference evidence="1 2" key="1">
    <citation type="submission" date="2019-12" db="EMBL/GenBank/DDBJ databases">
        <title>Whole-genome analyses of novel actinobacteria.</title>
        <authorList>
            <person name="Sahin N."/>
            <person name="Saygin H."/>
        </authorList>
    </citation>
    <scope>NUCLEOTIDE SEQUENCE [LARGE SCALE GENOMIC DNA]</scope>
    <source>
        <strain evidence="1 2">KC615</strain>
    </source>
</reference>
<evidence type="ECO:0000313" key="1">
    <source>
        <dbReference type="EMBL" id="MXQ53680.1"/>
    </source>
</evidence>
<dbReference type="PANTHER" id="PTHR35788:SF1">
    <property type="entry name" value="EXPORTED PROTEIN"/>
    <property type="match status" value="1"/>
</dbReference>
<evidence type="ECO:0000313" key="2">
    <source>
        <dbReference type="Proteomes" id="UP000430692"/>
    </source>
</evidence>
<organism evidence="1 2">
    <name type="scientific">Shimazuella alba</name>
    <dbReference type="NCBI Taxonomy" id="2690964"/>
    <lineage>
        <taxon>Bacteria</taxon>
        <taxon>Bacillati</taxon>
        <taxon>Bacillota</taxon>
        <taxon>Bacilli</taxon>
        <taxon>Bacillales</taxon>
        <taxon>Thermoactinomycetaceae</taxon>
        <taxon>Shimazuella</taxon>
    </lineage>
</organism>
<protein>
    <recommendedName>
        <fullName evidence="3">VanW like protein</fullName>
    </recommendedName>
</protein>
<sequence>MLSYLYACILLLLPPIFQDGSPNPIMHLSFQEKDWYLDLRLAGFDGIDPTTLDQRKLHRWFEKISNQVNLLPVSAHYDNRQIVPEKAGRRVMVSEMDKWMDMIHLHLGKKLKVPYRTLYPKLTVKQLQKLKEKLLASYTTYYNKSIYNRSHNLELSTKAIDHLVVMPGETFSFNEIVGQRTIKRGYKEAKIIVKGEYSEGIGGGICQTSSTLFNCVDQADLTIVERKSHSKEVPYVPKERDATVSWGGPDFKFKNQRKDPILIVSEAGNGRVTVQVFTSS</sequence>
<dbReference type="AlphaFoldDB" id="A0A6I4VUX2"/>
<proteinExistence type="predicted"/>